<name>A0A1M6QIH3_9GAMM</name>
<dbReference type="Pfam" id="PF00126">
    <property type="entry name" value="HTH_1"/>
    <property type="match status" value="1"/>
</dbReference>
<evidence type="ECO:0000256" key="2">
    <source>
        <dbReference type="ARBA" id="ARBA00023015"/>
    </source>
</evidence>
<dbReference type="RefSeq" id="WP_064699744.1">
    <property type="nucleotide sequence ID" value="NZ_BDEO01000007.1"/>
</dbReference>
<reference evidence="7" key="1">
    <citation type="submission" date="2016-11" db="EMBL/GenBank/DDBJ databases">
        <authorList>
            <person name="Varghese N."/>
            <person name="Submissions S."/>
        </authorList>
    </citation>
    <scope>NUCLEOTIDE SEQUENCE [LARGE SCALE GENOMIC DNA]</scope>
    <source>
        <strain evidence="7">ALO Sharm</strain>
    </source>
</reference>
<dbReference type="SUPFAM" id="SSF46785">
    <property type="entry name" value="Winged helix' DNA-binding domain"/>
    <property type="match status" value="1"/>
</dbReference>
<dbReference type="InterPro" id="IPR058163">
    <property type="entry name" value="LysR-type_TF_proteobact-type"/>
</dbReference>
<dbReference type="Gene3D" id="3.40.190.290">
    <property type="match status" value="1"/>
</dbReference>
<comment type="similarity">
    <text evidence="1">Belongs to the LysR transcriptional regulatory family.</text>
</comment>
<keyword evidence="7" id="KW-1185">Reference proteome</keyword>
<dbReference type="OrthoDB" id="9815676at2"/>
<dbReference type="AlphaFoldDB" id="A0A1M6QIH3"/>
<dbReference type="Gene3D" id="1.10.10.10">
    <property type="entry name" value="Winged helix-like DNA-binding domain superfamily/Winged helix DNA-binding domain"/>
    <property type="match status" value="1"/>
</dbReference>
<dbReference type="InterPro" id="IPR005119">
    <property type="entry name" value="LysR_subst-bd"/>
</dbReference>
<keyword evidence="3 6" id="KW-0238">DNA-binding</keyword>
<keyword evidence="2" id="KW-0805">Transcription regulation</keyword>
<dbReference type="GO" id="GO:0043565">
    <property type="term" value="F:sequence-specific DNA binding"/>
    <property type="evidence" value="ECO:0007669"/>
    <property type="project" value="TreeGrafter"/>
</dbReference>
<evidence type="ECO:0000313" key="7">
    <source>
        <dbReference type="Proteomes" id="UP000184248"/>
    </source>
</evidence>
<proteinExistence type="inferred from homology"/>
<dbReference type="EMBL" id="FRAL01000002">
    <property type="protein sequence ID" value="SHK19978.1"/>
    <property type="molecule type" value="Genomic_DNA"/>
</dbReference>
<evidence type="ECO:0000259" key="5">
    <source>
        <dbReference type="PROSITE" id="PS50931"/>
    </source>
</evidence>
<evidence type="ECO:0000256" key="1">
    <source>
        <dbReference type="ARBA" id="ARBA00009437"/>
    </source>
</evidence>
<dbReference type="PANTHER" id="PTHR30537">
    <property type="entry name" value="HTH-TYPE TRANSCRIPTIONAL REGULATOR"/>
    <property type="match status" value="1"/>
</dbReference>
<protein>
    <submittedName>
        <fullName evidence="6">DNA-binding transcriptional regulator, LysR family</fullName>
    </submittedName>
</protein>
<dbReference type="FunFam" id="3.40.190.290:FF:000001">
    <property type="entry name" value="Transcriptional regulator, LysR family"/>
    <property type="match status" value="1"/>
</dbReference>
<evidence type="ECO:0000313" key="6">
    <source>
        <dbReference type="EMBL" id="SHK19978.1"/>
    </source>
</evidence>
<gene>
    <name evidence="6" type="ORF">SAMN05192556_10223</name>
</gene>
<dbReference type="PANTHER" id="PTHR30537:SF72">
    <property type="entry name" value="LYSR FAMILY TRANSCRIPTIONAL REGULATOR"/>
    <property type="match status" value="1"/>
</dbReference>
<dbReference type="SUPFAM" id="SSF53850">
    <property type="entry name" value="Periplasmic binding protein-like II"/>
    <property type="match status" value="1"/>
</dbReference>
<dbReference type="GO" id="GO:0006351">
    <property type="term" value="P:DNA-templated transcription"/>
    <property type="evidence" value="ECO:0007669"/>
    <property type="project" value="TreeGrafter"/>
</dbReference>
<evidence type="ECO:0000256" key="4">
    <source>
        <dbReference type="ARBA" id="ARBA00023163"/>
    </source>
</evidence>
<dbReference type="GO" id="GO:0003700">
    <property type="term" value="F:DNA-binding transcription factor activity"/>
    <property type="evidence" value="ECO:0007669"/>
    <property type="project" value="InterPro"/>
</dbReference>
<organism evidence="6 7">
    <name type="scientific">Halomonas caseinilytica</name>
    <dbReference type="NCBI Taxonomy" id="438744"/>
    <lineage>
        <taxon>Bacteria</taxon>
        <taxon>Pseudomonadati</taxon>
        <taxon>Pseudomonadota</taxon>
        <taxon>Gammaproteobacteria</taxon>
        <taxon>Oceanospirillales</taxon>
        <taxon>Halomonadaceae</taxon>
        <taxon>Halomonas</taxon>
    </lineage>
</organism>
<accession>A0A1M6QIH3</accession>
<dbReference type="InterPro" id="IPR036388">
    <property type="entry name" value="WH-like_DNA-bd_sf"/>
</dbReference>
<dbReference type="FunFam" id="1.10.10.10:FF:000001">
    <property type="entry name" value="LysR family transcriptional regulator"/>
    <property type="match status" value="1"/>
</dbReference>
<dbReference type="InterPro" id="IPR036390">
    <property type="entry name" value="WH_DNA-bd_sf"/>
</dbReference>
<dbReference type="Pfam" id="PF03466">
    <property type="entry name" value="LysR_substrate"/>
    <property type="match status" value="1"/>
</dbReference>
<evidence type="ECO:0000256" key="3">
    <source>
        <dbReference type="ARBA" id="ARBA00023125"/>
    </source>
</evidence>
<sequence length="306" mass="34392">MDRIDQWQAFIRVAEMGSFTRAAAALAWPRATVSLAVRRLEETLGVRLLHRTTRKVRLTPDGERFLQRARTLVAEAEELERLFRLPSEEVSGRLVVDVPSRVARRLVAPALGQLLERYPRLQVVLGASDRHVDLVAEGVDCVVRFGPLQDSDLVARRLGRVALVNCASPDYLRRHGMPRQVDDLAAGHLMVGYASPHSGREQGFEVVEHGQVRDIELASRVVVNNAENYIACCRAGLGLIQVPRFDIDDLLQSGELVEVLPQHRADGMEVSLLYPHRRHRAVRVDVFMDWFAAMMAPYLETSLPRG</sequence>
<dbReference type="CDD" id="cd08472">
    <property type="entry name" value="PBP2_CrgA_like_3"/>
    <property type="match status" value="1"/>
</dbReference>
<dbReference type="InterPro" id="IPR000847">
    <property type="entry name" value="LysR_HTH_N"/>
</dbReference>
<dbReference type="PROSITE" id="PS50931">
    <property type="entry name" value="HTH_LYSR"/>
    <property type="match status" value="1"/>
</dbReference>
<feature type="domain" description="HTH lysR-type" evidence="5">
    <location>
        <begin position="1"/>
        <end position="59"/>
    </location>
</feature>
<dbReference type="Proteomes" id="UP000184248">
    <property type="component" value="Unassembled WGS sequence"/>
</dbReference>
<keyword evidence="4" id="KW-0804">Transcription</keyword>